<dbReference type="Pfam" id="PF14859">
    <property type="entry name" value="Colicin_M"/>
    <property type="match status" value="1"/>
</dbReference>
<dbReference type="GO" id="GO:0042742">
    <property type="term" value="P:defense response to bacterium"/>
    <property type="evidence" value="ECO:0007669"/>
    <property type="project" value="InterPro"/>
</dbReference>
<comment type="caution">
    <text evidence="1">The sequence shown here is derived from an EMBL/GenBank/DDBJ whole genome shotgun (WGS) entry which is preliminary data.</text>
</comment>
<dbReference type="InterPro" id="IPR028056">
    <property type="entry name" value="Colicin_M"/>
</dbReference>
<dbReference type="EMBL" id="WXZT01000029">
    <property type="protein sequence ID" value="MZZ16595.1"/>
    <property type="molecule type" value="Genomic_DNA"/>
</dbReference>
<protein>
    <submittedName>
        <fullName evidence="1">Lipid II-degrading bacteriocin PaeM</fullName>
    </submittedName>
</protein>
<dbReference type="Gene3D" id="3.30.450.400">
    <property type="entry name" value="Colicin M, catalytic domain"/>
    <property type="match status" value="1"/>
</dbReference>
<dbReference type="Proteomes" id="UP000644192">
    <property type="component" value="Unassembled WGS sequence"/>
</dbReference>
<gene>
    <name evidence="1" type="primary">paeM</name>
    <name evidence="1" type="ORF">GUL26_30470</name>
</gene>
<evidence type="ECO:0000313" key="2">
    <source>
        <dbReference type="Proteomes" id="UP000644192"/>
    </source>
</evidence>
<accession>A0A6B1YFD5</accession>
<evidence type="ECO:0000313" key="1">
    <source>
        <dbReference type="EMBL" id="MZZ16595.1"/>
    </source>
</evidence>
<reference evidence="1" key="1">
    <citation type="submission" date="2020-01" db="EMBL/GenBank/DDBJ databases">
        <title>Bacteria Cultured from War Wounds Associated with the Conflict in Eastern Ukraine.</title>
        <authorList>
            <person name="Snesrud E."/>
            <person name="Galac M.R."/>
            <person name="Mc Gann P."/>
            <person name="Valentine K."/>
            <person name="Viacheslav K."/>
        </authorList>
    </citation>
    <scope>NUCLEOTIDE SEQUENCE</scope>
    <source>
        <strain evidence="1">VNMU148</strain>
    </source>
</reference>
<sequence>MAMDLGTTTIYANEGSFGTYNYGSNGANWPAPHPAQVGYISKGQRNVAYVNGDWEKPLLSLWTQWANWGTTLYGYPSLPQPNFEFIWDIFDLPQADYNQYSLGDDRVTAMNRAQNHNYRAPVGVDEPNWDRPKIDTFNGGVYTPAAAFAHYLTGKGKKMNFPIERLNIKPNVKAMPQFIGILTSSPMGQTTVDFNVPYATAKDSWVAGNTVGEITLRVTGTLVKSTSGQWNFRGEIRAYDDLYDFNPSNHRTETAEGMTRLGREVGQKFKDTTPYPIGIPGAIPVNISG</sequence>
<proteinExistence type="predicted"/>
<dbReference type="Gene3D" id="1.20.1440.280">
    <property type="match status" value="1"/>
</dbReference>
<dbReference type="RefSeq" id="WP_121347220.1">
    <property type="nucleotide sequence ID" value="NZ_CAXODM010000101.1"/>
</dbReference>
<organism evidence="1 2">
    <name type="scientific">Pseudomonas aeruginosa</name>
    <dbReference type="NCBI Taxonomy" id="287"/>
    <lineage>
        <taxon>Bacteria</taxon>
        <taxon>Pseudomonadati</taxon>
        <taxon>Pseudomonadota</taxon>
        <taxon>Gammaproteobacteria</taxon>
        <taxon>Pseudomonadales</taxon>
        <taxon>Pseudomonadaceae</taxon>
        <taxon>Pseudomonas</taxon>
    </lineage>
</organism>
<dbReference type="AlphaFoldDB" id="A0A6B1YFD5"/>
<name>A0A6B1YFD5_PSEAI</name>